<dbReference type="InterPro" id="IPR040362">
    <property type="entry name" value="RELCH"/>
</dbReference>
<organism evidence="2 3">
    <name type="scientific">Leishmania donovani</name>
    <dbReference type="NCBI Taxonomy" id="5661"/>
    <lineage>
        <taxon>Eukaryota</taxon>
        <taxon>Discoba</taxon>
        <taxon>Euglenozoa</taxon>
        <taxon>Kinetoplastea</taxon>
        <taxon>Metakinetoplastina</taxon>
        <taxon>Trypanosomatida</taxon>
        <taxon>Trypanosomatidae</taxon>
        <taxon>Leishmaniinae</taxon>
        <taxon>Leishmania</taxon>
    </lineage>
</organism>
<dbReference type="InterPro" id="IPR011989">
    <property type="entry name" value="ARM-like"/>
</dbReference>
<sequence length="1052" mass="113419">MDPTSSSAALAEKRELPEQEVLEWLIRRGFARAHAALVAETSSQALTNNDSPARQRLMRDGAEEVTTNGAIPTSAELQAALRDSVVEALSAYRDLARDDNVLTLLERWDPQICSLYVERAAQRSEENRSSLERRAQAAEKSNAQLRTRERELDAQLKQTVGIIAERLQTLASSLDPMRKDILLPLLRTVAVLGSSGTVRAAARHMMLTLYKRPMMEHRMTIVQEWLRVAQEAPSRTLEQELIPELYTLVNAQAFERRLLALDCAAAVAPLLRHSPQVRYSLCQGLLRPLCEDDTSAVRRELPRCLSLLWGDATTTGTTATMNSSASTGAMLRSSLGGGLPSETTTVHSSTPHTSVEGLPDACTASMSPTQQTFFMELLVHLATDSNSRTVRQAAQTQLCEVLYPVFLRDGVLLTQFVPLLLTVMEMEATQWLLRKGPDKGSSSAAALGTANAAPIGERQKGPTDESSASAAAALSLSNVMTLIQLLHAALRCVAAELLHSREAEGRRDRCEASDGSKTSSSLSSAYARVVLPIAYNLLSNLLSKVHLASLTADGEGGAPSGSDASTRLCGPLCALCATLASLVPLLGSQVWQEVAHYLKGPLASGSRHDVEAAAVSEDTSEMTAARPTPPPLQPLPPQSPVGASLTQQDLERGQLLFVFSFFLFLCGDAVTLPQGGTDASAADDAKAPGQQRQTTDMDAFTPSTAPPSESLTPERIRGESLRFVAWSISLESEDVRCPRSAPLMACIRCVAALTPLAMESHEVASGISGLVKFLVASPEVRQRLTAVVLAHDTCAVLASERLKVALLVEPLLPLLEDPQPAVQEAALSGVLSVSVALTEPRAQEKAIRPVLRVADATGCTSRFTRCLLQQFYQLMQRMPAEPREALLYPKLSLLMDCLAEQCVERVSQESFSAAPAAATPSSSLVSTAAGARIAPQGRAGSEQRDLGEHDWEDTMLVLHALLNSIVKCAVVTPTLVYRHLLPGIQQLSSDGILSACSPSLRSRWLRLQKNYQVFMENNNASRLALSGAASAGGKPKVGTLLDRFKDELRRRL</sequence>
<feature type="compositionally biased region" description="Low complexity" evidence="1">
    <location>
        <begin position="443"/>
        <end position="453"/>
    </location>
</feature>
<gene>
    <name evidence="2" type="ORF">LdCL_360062300</name>
</gene>
<dbReference type="SUPFAM" id="SSF48371">
    <property type="entry name" value="ARM repeat"/>
    <property type="match status" value="1"/>
</dbReference>
<feature type="compositionally biased region" description="Polar residues" evidence="1">
    <location>
        <begin position="690"/>
        <end position="711"/>
    </location>
</feature>
<dbReference type="InterPro" id="IPR016024">
    <property type="entry name" value="ARM-type_fold"/>
</dbReference>
<dbReference type="OrthoDB" id="1695393at2759"/>
<dbReference type="EMBL" id="CP029535">
    <property type="protein sequence ID" value="AYU83907.1"/>
    <property type="molecule type" value="Genomic_DNA"/>
</dbReference>
<dbReference type="AlphaFoldDB" id="A0A3Q8IHU6"/>
<protein>
    <recommendedName>
        <fullName evidence="4">HEAT repeat family protein</fullName>
    </recommendedName>
</protein>
<dbReference type="PANTHER" id="PTHR32059">
    <property type="entry name" value="RAB11-BINDING PROTEIN RELCH"/>
    <property type="match status" value="1"/>
</dbReference>
<accession>A0A3Q8IHU6</accession>
<dbReference type="VEuPathDB" id="TriTrypDB:LdCL_360062300"/>
<feature type="region of interest" description="Disordered" evidence="1">
    <location>
        <begin position="443"/>
        <end position="466"/>
    </location>
</feature>
<name>A0A3Q8IHU6_LEIDO</name>
<evidence type="ECO:0000313" key="3">
    <source>
        <dbReference type="Proteomes" id="UP000274082"/>
    </source>
</evidence>
<dbReference type="Gene3D" id="1.25.10.10">
    <property type="entry name" value="Leucine-rich Repeat Variant"/>
    <property type="match status" value="1"/>
</dbReference>
<evidence type="ECO:0000313" key="2">
    <source>
        <dbReference type="EMBL" id="AYU83907.1"/>
    </source>
</evidence>
<dbReference type="GO" id="GO:0032367">
    <property type="term" value="P:intracellular cholesterol transport"/>
    <property type="evidence" value="ECO:0007669"/>
    <property type="project" value="InterPro"/>
</dbReference>
<dbReference type="GO" id="GO:0055037">
    <property type="term" value="C:recycling endosome"/>
    <property type="evidence" value="ECO:0007669"/>
    <property type="project" value="TreeGrafter"/>
</dbReference>
<keyword evidence="3" id="KW-1185">Reference proteome</keyword>
<dbReference type="VEuPathDB" id="TriTrypDB:LDHU3_36.7330"/>
<dbReference type="VEuPathDB" id="TriTrypDB:LdBPK_365510.1"/>
<feature type="region of interest" description="Disordered" evidence="1">
    <location>
        <begin position="125"/>
        <end position="146"/>
    </location>
</feature>
<feature type="compositionally biased region" description="Pro residues" evidence="1">
    <location>
        <begin position="627"/>
        <end position="639"/>
    </location>
</feature>
<dbReference type="GO" id="GO:0005802">
    <property type="term" value="C:trans-Golgi network"/>
    <property type="evidence" value="ECO:0007669"/>
    <property type="project" value="InterPro"/>
</dbReference>
<feature type="region of interest" description="Disordered" evidence="1">
    <location>
        <begin position="609"/>
        <end position="645"/>
    </location>
</feature>
<dbReference type="PANTHER" id="PTHR32059:SF0">
    <property type="entry name" value="RAB11-BINDING PROTEIN RELCH"/>
    <property type="match status" value="1"/>
</dbReference>
<reference evidence="2 3" key="1">
    <citation type="journal article" date="2018" name="Sci. Rep.">
        <title>A complete Leishmania donovani reference genome identifies novel genetic variations associated with virulence.</title>
        <authorList>
            <person name="Lypaczewski P."/>
            <person name="Hoshizaki J."/>
            <person name="Zhang W.-W."/>
            <person name="McCall L.-I."/>
            <person name="Torcivia-Rodriguez J."/>
            <person name="Simonyan V."/>
            <person name="Kaur A."/>
            <person name="Dewar K."/>
            <person name="Matlashewski G."/>
        </authorList>
    </citation>
    <scope>NUCLEOTIDE SEQUENCE [LARGE SCALE GENOMIC DNA]</scope>
    <source>
        <strain evidence="2 3">LdCL</strain>
    </source>
</reference>
<feature type="compositionally biased region" description="Basic and acidic residues" evidence="1">
    <location>
        <begin position="125"/>
        <end position="137"/>
    </location>
</feature>
<dbReference type="Proteomes" id="UP000274082">
    <property type="component" value="Chromosome 36"/>
</dbReference>
<evidence type="ECO:0000256" key="1">
    <source>
        <dbReference type="SAM" id="MobiDB-lite"/>
    </source>
</evidence>
<feature type="region of interest" description="Disordered" evidence="1">
    <location>
        <begin position="677"/>
        <end position="712"/>
    </location>
</feature>
<evidence type="ECO:0008006" key="4">
    <source>
        <dbReference type="Google" id="ProtNLM"/>
    </source>
</evidence>
<proteinExistence type="predicted"/>